<protein>
    <submittedName>
        <fullName evidence="2">Uncharacterized protein</fullName>
    </submittedName>
</protein>
<dbReference type="Gene3D" id="2.160.20.10">
    <property type="entry name" value="Single-stranded right-handed beta-helix, Pectin lyase-like"/>
    <property type="match status" value="1"/>
</dbReference>
<dbReference type="Proteomes" id="UP000652013">
    <property type="component" value="Unassembled WGS sequence"/>
</dbReference>
<organism evidence="2 3">
    <name type="scientific">Spirilliplanes yamanashiensis</name>
    <dbReference type="NCBI Taxonomy" id="42233"/>
    <lineage>
        <taxon>Bacteria</taxon>
        <taxon>Bacillati</taxon>
        <taxon>Actinomycetota</taxon>
        <taxon>Actinomycetes</taxon>
        <taxon>Micromonosporales</taxon>
        <taxon>Micromonosporaceae</taxon>
        <taxon>Spirilliplanes</taxon>
    </lineage>
</organism>
<keyword evidence="3" id="KW-1185">Reference proteome</keyword>
<dbReference type="InterPro" id="IPR011050">
    <property type="entry name" value="Pectin_lyase_fold/virulence"/>
</dbReference>
<name>A0A8J3Y5Z3_9ACTN</name>
<sequence>MLTGDPEHNRRTLQDRLDGPPGVLELPPGAWPLAGGLRVPAGWTVRGPGAWLDAAGPGDEPVLHVLGSDVVVEDVGVRPAPSEPGEHGGDRGTGVTVGEYLYAAPPTWIAGVTLRRVRVEAPTRSANAVAVMGAVRGVTVDGADITGGHTGVAVHWGAVGGDVHTVRGPTYHPHDLTITGLRVRDAVEGFYLSSVHDAAVRGACLSGVDMGFRLLPGDNTARFAGPEVGRRITVEDVCVRWRGPRYAVRVAGWGRSEIDGAVSVLRYADTAVRRCTLRRDAGDDDVSSWSPLVLESVAGVTLDGVVVESPSGGPCCPLAGSSG</sequence>
<accession>A0A8J3Y5Z3</accession>
<evidence type="ECO:0000313" key="3">
    <source>
        <dbReference type="Proteomes" id="UP000652013"/>
    </source>
</evidence>
<proteinExistence type="predicted"/>
<feature type="region of interest" description="Disordered" evidence="1">
    <location>
        <begin position="1"/>
        <end position="22"/>
    </location>
</feature>
<dbReference type="RefSeq" id="WP_203937313.1">
    <property type="nucleotide sequence ID" value="NZ_BAAAGJ010000005.1"/>
</dbReference>
<gene>
    <name evidence="2" type="ORF">Sya03_13400</name>
</gene>
<dbReference type="InterPro" id="IPR012334">
    <property type="entry name" value="Pectin_lyas_fold"/>
</dbReference>
<dbReference type="EMBL" id="BOOY01000007">
    <property type="protein sequence ID" value="GIJ01988.1"/>
    <property type="molecule type" value="Genomic_DNA"/>
</dbReference>
<dbReference type="SUPFAM" id="SSF51126">
    <property type="entry name" value="Pectin lyase-like"/>
    <property type="match status" value="1"/>
</dbReference>
<dbReference type="AlphaFoldDB" id="A0A8J3Y5Z3"/>
<feature type="compositionally biased region" description="Basic and acidic residues" evidence="1">
    <location>
        <begin position="1"/>
        <end position="18"/>
    </location>
</feature>
<reference evidence="2" key="1">
    <citation type="submission" date="2021-01" db="EMBL/GenBank/DDBJ databases">
        <title>Whole genome shotgun sequence of Spirilliplanes yamanashiensis NBRC 15828.</title>
        <authorList>
            <person name="Komaki H."/>
            <person name="Tamura T."/>
        </authorList>
    </citation>
    <scope>NUCLEOTIDE SEQUENCE</scope>
    <source>
        <strain evidence="2">NBRC 15828</strain>
    </source>
</reference>
<comment type="caution">
    <text evidence="2">The sequence shown here is derived from an EMBL/GenBank/DDBJ whole genome shotgun (WGS) entry which is preliminary data.</text>
</comment>
<evidence type="ECO:0000313" key="2">
    <source>
        <dbReference type="EMBL" id="GIJ01988.1"/>
    </source>
</evidence>
<evidence type="ECO:0000256" key="1">
    <source>
        <dbReference type="SAM" id="MobiDB-lite"/>
    </source>
</evidence>